<comment type="catalytic activity">
    <reaction evidence="9">
        <text>D-xylose(out) = D-xylose(in)</text>
        <dbReference type="Rhea" id="RHEA:78427"/>
        <dbReference type="ChEBI" id="CHEBI:53455"/>
    </reaction>
    <physiologicalReaction direction="left-to-right" evidence="9">
        <dbReference type="Rhea" id="RHEA:78428"/>
    </physiologicalReaction>
</comment>
<evidence type="ECO:0000256" key="11">
    <source>
        <dbReference type="ARBA" id="ARBA00044668"/>
    </source>
</evidence>
<evidence type="ECO:0000256" key="8">
    <source>
        <dbReference type="ARBA" id="ARBA00044648"/>
    </source>
</evidence>
<feature type="transmembrane region" description="Helical" evidence="14">
    <location>
        <begin position="57"/>
        <end position="76"/>
    </location>
</feature>
<evidence type="ECO:0000256" key="4">
    <source>
        <dbReference type="ARBA" id="ARBA00022692"/>
    </source>
</evidence>
<evidence type="ECO:0000256" key="10">
    <source>
        <dbReference type="ARBA" id="ARBA00044662"/>
    </source>
</evidence>
<comment type="subunit">
    <text evidence="2">Homodimer.</text>
</comment>
<dbReference type="Proteomes" id="UP000009168">
    <property type="component" value="Unassembled WGS sequence"/>
</dbReference>
<dbReference type="eggNOG" id="KOG0254">
    <property type="taxonomic scope" value="Eukaryota"/>
</dbReference>
<comment type="catalytic activity">
    <reaction evidence="12">
        <text>D-fructose(out) = D-fructose(in)</text>
        <dbReference type="Rhea" id="RHEA:60372"/>
        <dbReference type="ChEBI" id="CHEBI:37721"/>
    </reaction>
    <physiologicalReaction direction="left-to-right" evidence="12">
        <dbReference type="Rhea" id="RHEA:60373"/>
    </physiologicalReaction>
</comment>
<dbReference type="eggNOG" id="KOG0569">
    <property type="taxonomic scope" value="Eukaryota"/>
</dbReference>
<dbReference type="InterPro" id="IPR020846">
    <property type="entry name" value="MFS_dom"/>
</dbReference>
<dbReference type="Pfam" id="PF00083">
    <property type="entry name" value="Sugar_tr"/>
    <property type="match status" value="2"/>
</dbReference>
<feature type="transmembrane region" description="Helical" evidence="14">
    <location>
        <begin position="458"/>
        <end position="479"/>
    </location>
</feature>
<dbReference type="InterPro" id="IPR005828">
    <property type="entry name" value="MFS_sugar_transport-like"/>
</dbReference>
<evidence type="ECO:0000256" key="12">
    <source>
        <dbReference type="ARBA" id="ARBA00044710"/>
    </source>
</evidence>
<feature type="transmembrane region" description="Helical" evidence="14">
    <location>
        <begin position="525"/>
        <end position="545"/>
    </location>
</feature>
<sequence length="591" mass="68333">MSLENSIKQETTIKSQSGIVFRCIAVGLGGFLYGYVLSELTILSGVLDIKIQHYNKLQTAFVGIMSLGACLVCLVSDYLVNKYGRRNYIIASDIIFLFGILVGTIFVALIDDNFYILLVARFIMGIAIGMNSNVVSMYIREISPESISGQNGSIFQIQINIGIISGIALNFANDYGKYYVQANLCPTDNTKDYPQCQEIVNSHWWVFVIAFPALFSLMRLIILLVKYKLDTPYYYFSVEKFQEGIEILKELYKEKYVLNECQNILATFPKKVRASYIAYRNKQQQQQDKSIDDQVNQIEDDSQGNQKNVDITSNSNLNYDNDDDYFNEQNNQYPLEGVDIYSNSQLEYNCIQDLNDIQESFTQKAKEQKQKSLYKRMRRGMILNLFQQLTGINYIIQYTSTILKNILSNSDNFRVNQEFSYFSKNSNILTEIVLLSNIFLLMAAFVGSFLNKSFGRRYYLFGGYLICGFLHCIFAIISYQYRDSQGQTFQAIFIIVFVFVFYGTFNCSIGPVTWIYTSDILKGKYLFWSVGCNWFGVFLASLLQLNDNYQYQYINFSLFSFFCFIGAVYSYYKIIETEGKRYFEIIKEYAE</sequence>
<feature type="transmembrane region" description="Helical" evidence="14">
    <location>
        <begin position="551"/>
        <end position="572"/>
    </location>
</feature>
<feature type="transmembrane region" description="Helical" evidence="14">
    <location>
        <begin position="116"/>
        <end position="139"/>
    </location>
</feature>
<evidence type="ECO:0000256" key="3">
    <source>
        <dbReference type="ARBA" id="ARBA00022448"/>
    </source>
</evidence>
<feature type="transmembrane region" description="Helical" evidence="14">
    <location>
        <begin position="204"/>
        <end position="225"/>
    </location>
</feature>
<evidence type="ECO:0000256" key="14">
    <source>
        <dbReference type="SAM" id="Phobius"/>
    </source>
</evidence>
<keyword evidence="6 14" id="KW-0472">Membrane</keyword>
<evidence type="ECO:0000259" key="15">
    <source>
        <dbReference type="PROSITE" id="PS50850"/>
    </source>
</evidence>
<reference evidence="17" key="1">
    <citation type="journal article" date="2006" name="PLoS Biol.">
        <title>Macronuclear genome sequence of the ciliate Tetrahymena thermophila, a model eukaryote.</title>
        <authorList>
            <person name="Eisen J.A."/>
            <person name="Coyne R.S."/>
            <person name="Wu M."/>
            <person name="Wu D."/>
            <person name="Thiagarajan M."/>
            <person name="Wortman J.R."/>
            <person name="Badger J.H."/>
            <person name="Ren Q."/>
            <person name="Amedeo P."/>
            <person name="Jones K.M."/>
            <person name="Tallon L.J."/>
            <person name="Delcher A.L."/>
            <person name="Salzberg S.L."/>
            <person name="Silva J.C."/>
            <person name="Haas B.J."/>
            <person name="Majoros W.H."/>
            <person name="Farzad M."/>
            <person name="Carlton J.M."/>
            <person name="Smith R.K. Jr."/>
            <person name="Garg J."/>
            <person name="Pearlman R.E."/>
            <person name="Karrer K.M."/>
            <person name="Sun L."/>
            <person name="Manning G."/>
            <person name="Elde N.C."/>
            <person name="Turkewitz A.P."/>
            <person name="Asai D.J."/>
            <person name="Wilkes D.E."/>
            <person name="Wang Y."/>
            <person name="Cai H."/>
            <person name="Collins K."/>
            <person name="Stewart B.A."/>
            <person name="Lee S.R."/>
            <person name="Wilamowska K."/>
            <person name="Weinberg Z."/>
            <person name="Ruzzo W.L."/>
            <person name="Wloga D."/>
            <person name="Gaertig J."/>
            <person name="Frankel J."/>
            <person name="Tsao C.-C."/>
            <person name="Gorovsky M.A."/>
            <person name="Keeling P.J."/>
            <person name="Waller R.F."/>
            <person name="Patron N.J."/>
            <person name="Cherry J.M."/>
            <person name="Stover N.A."/>
            <person name="Krieger C.J."/>
            <person name="del Toro C."/>
            <person name="Ryder H.F."/>
            <person name="Williamson S.C."/>
            <person name="Barbeau R.A."/>
            <person name="Hamilton E.P."/>
            <person name="Orias E."/>
        </authorList>
    </citation>
    <scope>NUCLEOTIDE SEQUENCE [LARGE SCALE GENOMIC DNA]</scope>
    <source>
        <strain evidence="17">SB210</strain>
    </source>
</reference>
<evidence type="ECO:0000313" key="16">
    <source>
        <dbReference type="EMBL" id="EAR99359.1"/>
    </source>
</evidence>
<dbReference type="GeneID" id="7829287"/>
<accession>I7MF55</accession>
<dbReference type="Gene3D" id="1.20.1250.20">
    <property type="entry name" value="MFS general substrate transporter like domains"/>
    <property type="match status" value="2"/>
</dbReference>
<comment type="catalytic activity">
    <reaction evidence="11">
        <text>D-glucosamine(out) = D-glucosamine(in)</text>
        <dbReference type="Rhea" id="RHEA:78423"/>
        <dbReference type="ChEBI" id="CHEBI:58723"/>
    </reaction>
    <physiologicalReaction direction="left-to-right" evidence="11">
        <dbReference type="Rhea" id="RHEA:78424"/>
    </physiologicalReaction>
</comment>
<feature type="transmembrane region" description="Helical" evidence="14">
    <location>
        <begin position="88"/>
        <end position="110"/>
    </location>
</feature>
<keyword evidence="4 14" id="KW-0812">Transmembrane</keyword>
<dbReference type="InterPro" id="IPR003663">
    <property type="entry name" value="Sugar/inositol_transpt"/>
</dbReference>
<organism evidence="16 17">
    <name type="scientific">Tetrahymena thermophila (strain SB210)</name>
    <dbReference type="NCBI Taxonomy" id="312017"/>
    <lineage>
        <taxon>Eukaryota</taxon>
        <taxon>Sar</taxon>
        <taxon>Alveolata</taxon>
        <taxon>Ciliophora</taxon>
        <taxon>Intramacronucleata</taxon>
        <taxon>Oligohymenophorea</taxon>
        <taxon>Hymenostomatida</taxon>
        <taxon>Tetrahymenina</taxon>
        <taxon>Tetrahymenidae</taxon>
        <taxon>Tetrahymena</taxon>
    </lineage>
</organism>
<evidence type="ECO:0000313" key="17">
    <source>
        <dbReference type="Proteomes" id="UP000009168"/>
    </source>
</evidence>
<keyword evidence="17" id="KW-1185">Reference proteome</keyword>
<comment type="catalytic activity">
    <reaction evidence="10">
        <text>D-mannose(out) = D-mannose(in)</text>
        <dbReference type="Rhea" id="RHEA:78391"/>
        <dbReference type="ChEBI" id="CHEBI:4208"/>
    </reaction>
    <physiologicalReaction direction="left-to-right" evidence="10">
        <dbReference type="Rhea" id="RHEA:78392"/>
    </physiologicalReaction>
</comment>
<dbReference type="EMBL" id="GG662639">
    <property type="protein sequence ID" value="EAR99359.1"/>
    <property type="molecule type" value="Genomic_DNA"/>
</dbReference>
<protein>
    <recommendedName>
        <fullName evidence="13">Hexose transporter 1</fullName>
    </recommendedName>
</protein>
<feature type="transmembrane region" description="Helical" evidence="14">
    <location>
        <begin position="20"/>
        <end position="37"/>
    </location>
</feature>
<dbReference type="PRINTS" id="PR00171">
    <property type="entry name" value="SUGRTRNSPORT"/>
</dbReference>
<dbReference type="SUPFAM" id="SSF103473">
    <property type="entry name" value="MFS general substrate transporter"/>
    <property type="match status" value="1"/>
</dbReference>
<evidence type="ECO:0000256" key="2">
    <source>
        <dbReference type="ARBA" id="ARBA00011738"/>
    </source>
</evidence>
<keyword evidence="5 14" id="KW-1133">Transmembrane helix</keyword>
<feature type="transmembrane region" description="Helical" evidence="14">
    <location>
        <begin position="151"/>
        <end position="172"/>
    </location>
</feature>
<keyword evidence="3" id="KW-0813">Transport</keyword>
<dbReference type="PANTHER" id="PTHR48020">
    <property type="entry name" value="PROTON MYO-INOSITOL COTRANSPORTER"/>
    <property type="match status" value="1"/>
</dbReference>
<dbReference type="RefSeq" id="XP_001019604.1">
    <property type="nucleotide sequence ID" value="XM_001019604.1"/>
</dbReference>
<evidence type="ECO:0000256" key="1">
    <source>
        <dbReference type="ARBA" id="ARBA00004141"/>
    </source>
</evidence>
<dbReference type="InterPro" id="IPR036259">
    <property type="entry name" value="MFS_trans_sf"/>
</dbReference>
<comment type="catalytic activity">
    <reaction evidence="7">
        <text>D-galactose(in) = D-galactose(out)</text>
        <dbReference type="Rhea" id="RHEA:34915"/>
        <dbReference type="ChEBI" id="CHEBI:4139"/>
    </reaction>
    <physiologicalReaction direction="right-to-left" evidence="7">
        <dbReference type="Rhea" id="RHEA:34917"/>
    </physiologicalReaction>
</comment>
<dbReference type="GO" id="GO:0016020">
    <property type="term" value="C:membrane"/>
    <property type="evidence" value="ECO:0007669"/>
    <property type="project" value="UniProtKB-SubCell"/>
</dbReference>
<name>I7MF55_TETTS</name>
<feature type="transmembrane region" description="Helical" evidence="14">
    <location>
        <begin position="491"/>
        <end position="516"/>
    </location>
</feature>
<proteinExistence type="predicted"/>
<evidence type="ECO:0000256" key="6">
    <source>
        <dbReference type="ARBA" id="ARBA00023136"/>
    </source>
</evidence>
<dbReference type="OrthoDB" id="6612291at2759"/>
<feature type="transmembrane region" description="Helical" evidence="14">
    <location>
        <begin position="381"/>
        <end position="400"/>
    </location>
</feature>
<feature type="transmembrane region" description="Helical" evidence="14">
    <location>
        <begin position="428"/>
        <end position="451"/>
    </location>
</feature>
<evidence type="ECO:0000256" key="5">
    <source>
        <dbReference type="ARBA" id="ARBA00022989"/>
    </source>
</evidence>
<dbReference type="PANTHER" id="PTHR48020:SF12">
    <property type="entry name" value="PROTON MYO-INOSITOL COTRANSPORTER"/>
    <property type="match status" value="1"/>
</dbReference>
<evidence type="ECO:0000256" key="13">
    <source>
        <dbReference type="ARBA" id="ARBA00044780"/>
    </source>
</evidence>
<dbReference type="InterPro" id="IPR050814">
    <property type="entry name" value="Myo-inositol_Transporter"/>
</dbReference>
<dbReference type="InParanoid" id="I7MF55"/>
<dbReference type="PROSITE" id="PS50850">
    <property type="entry name" value="MFS"/>
    <property type="match status" value="1"/>
</dbReference>
<comment type="catalytic activity">
    <reaction evidence="8">
        <text>D-glucose(out) = D-glucose(in)</text>
        <dbReference type="Rhea" id="RHEA:60376"/>
        <dbReference type="ChEBI" id="CHEBI:4167"/>
    </reaction>
    <physiologicalReaction direction="left-to-right" evidence="8">
        <dbReference type="Rhea" id="RHEA:60377"/>
    </physiologicalReaction>
</comment>
<dbReference type="STRING" id="312017.I7MF55"/>
<dbReference type="HOGENOM" id="CLU_001265_30_5_1"/>
<comment type="subcellular location">
    <subcellularLocation>
        <location evidence="1">Membrane</location>
        <topology evidence="1">Multi-pass membrane protein</topology>
    </subcellularLocation>
</comment>
<evidence type="ECO:0000256" key="9">
    <source>
        <dbReference type="ARBA" id="ARBA00044656"/>
    </source>
</evidence>
<dbReference type="AlphaFoldDB" id="I7MF55"/>
<feature type="domain" description="Major facilitator superfamily (MFS) profile" evidence="15">
    <location>
        <begin position="22"/>
        <end position="578"/>
    </location>
</feature>
<dbReference type="GO" id="GO:0022857">
    <property type="term" value="F:transmembrane transporter activity"/>
    <property type="evidence" value="ECO:0007669"/>
    <property type="project" value="InterPro"/>
</dbReference>
<evidence type="ECO:0000256" key="7">
    <source>
        <dbReference type="ARBA" id="ARBA00044637"/>
    </source>
</evidence>
<dbReference type="KEGG" id="tet:TTHERM_00131270"/>
<gene>
    <name evidence="16" type="ORF">TTHERM_00131270</name>
</gene>